<protein>
    <recommendedName>
        <fullName evidence="2">BED-type domain-containing protein</fullName>
    </recommendedName>
</protein>
<reference evidence="1" key="1">
    <citation type="submission" date="2013-12" db="EMBL/GenBank/DDBJ databases">
        <title>The Genome Sequence of Aphanomyces invadans NJM9701.</title>
        <authorList>
            <consortium name="The Broad Institute Genomics Platform"/>
            <person name="Russ C."/>
            <person name="Tyler B."/>
            <person name="van West P."/>
            <person name="Dieguez-Uribeondo J."/>
            <person name="Young S.K."/>
            <person name="Zeng Q."/>
            <person name="Gargeya S."/>
            <person name="Fitzgerald M."/>
            <person name="Abouelleil A."/>
            <person name="Alvarado L."/>
            <person name="Chapman S.B."/>
            <person name="Gainer-Dewar J."/>
            <person name="Goldberg J."/>
            <person name="Griggs A."/>
            <person name="Gujja S."/>
            <person name="Hansen M."/>
            <person name="Howarth C."/>
            <person name="Imamovic A."/>
            <person name="Ireland A."/>
            <person name="Larimer J."/>
            <person name="McCowan C."/>
            <person name="Murphy C."/>
            <person name="Pearson M."/>
            <person name="Poon T.W."/>
            <person name="Priest M."/>
            <person name="Roberts A."/>
            <person name="Saif S."/>
            <person name="Shea T."/>
            <person name="Sykes S."/>
            <person name="Wortman J."/>
            <person name="Nusbaum C."/>
            <person name="Birren B."/>
        </authorList>
    </citation>
    <scope>NUCLEOTIDE SEQUENCE [LARGE SCALE GENOMIC DNA]</scope>
    <source>
        <strain evidence="1">NJM9701</strain>
    </source>
</reference>
<name>A0A024TLK5_9STRA</name>
<dbReference type="RefSeq" id="XP_008876999.1">
    <property type="nucleotide sequence ID" value="XM_008878777.1"/>
</dbReference>
<dbReference type="GeneID" id="20088965"/>
<dbReference type="EMBL" id="KI913986">
    <property type="protein sequence ID" value="ETV94237.1"/>
    <property type="molecule type" value="Genomic_DNA"/>
</dbReference>
<evidence type="ECO:0000313" key="1">
    <source>
        <dbReference type="EMBL" id="ETV94237.1"/>
    </source>
</evidence>
<proteinExistence type="predicted"/>
<sequence length="101" mass="11549">MSQHSFSPSQFAEPVDPFIEDILELQPQDALDMVIVDDVDDDAMAVPASEQKRGRFTSDIWYLFTDDVEPQKVKSATCKHCETAFNHQYMQNTTLGFIVIY</sequence>
<dbReference type="VEuPathDB" id="FungiDB:H310_11915"/>
<evidence type="ECO:0008006" key="2">
    <source>
        <dbReference type="Google" id="ProtNLM"/>
    </source>
</evidence>
<dbReference type="AlphaFoldDB" id="A0A024TLK5"/>
<dbReference type="OrthoDB" id="157635at2759"/>
<gene>
    <name evidence="1" type="ORF">H310_11915</name>
</gene>
<accession>A0A024TLK5</accession>
<organism evidence="1">
    <name type="scientific">Aphanomyces invadans</name>
    <dbReference type="NCBI Taxonomy" id="157072"/>
    <lineage>
        <taxon>Eukaryota</taxon>
        <taxon>Sar</taxon>
        <taxon>Stramenopiles</taxon>
        <taxon>Oomycota</taxon>
        <taxon>Saprolegniomycetes</taxon>
        <taxon>Saprolegniales</taxon>
        <taxon>Verrucalvaceae</taxon>
        <taxon>Aphanomyces</taxon>
    </lineage>
</organism>